<comment type="caution">
    <text evidence="13">The sequence shown here is derived from an EMBL/GenBank/DDBJ whole genome shotgun (WGS) entry which is preliminary data.</text>
</comment>
<evidence type="ECO:0000256" key="1">
    <source>
        <dbReference type="ARBA" id="ARBA00002265"/>
    </source>
</evidence>
<evidence type="ECO:0000256" key="9">
    <source>
        <dbReference type="ARBA" id="ARBA00022989"/>
    </source>
</evidence>
<feature type="transmembrane region" description="Helical" evidence="12">
    <location>
        <begin position="305"/>
        <end position="326"/>
    </location>
</feature>
<dbReference type="GO" id="GO:0015920">
    <property type="term" value="P:lipopolysaccharide transport"/>
    <property type="evidence" value="ECO:0007669"/>
    <property type="project" value="TreeGrafter"/>
</dbReference>
<evidence type="ECO:0000256" key="5">
    <source>
        <dbReference type="ARBA" id="ARBA00022448"/>
    </source>
</evidence>
<evidence type="ECO:0000256" key="2">
    <source>
        <dbReference type="ARBA" id="ARBA00004429"/>
    </source>
</evidence>
<dbReference type="EMBL" id="JOKH01000011">
    <property type="protein sequence ID" value="KEQ12122.1"/>
    <property type="molecule type" value="Genomic_DNA"/>
</dbReference>
<dbReference type="RefSeq" id="WP_034843023.1">
    <property type="nucleotide sequence ID" value="NZ_JOKH01000011.1"/>
</dbReference>
<dbReference type="Pfam" id="PF03739">
    <property type="entry name" value="LptF_LptG"/>
    <property type="match status" value="1"/>
</dbReference>
<keyword evidence="14" id="KW-1185">Reference proteome</keyword>
<keyword evidence="5" id="KW-0813">Transport</keyword>
<gene>
    <name evidence="13" type="ORF">GZ78_28215</name>
</gene>
<evidence type="ECO:0000256" key="12">
    <source>
        <dbReference type="SAM" id="Phobius"/>
    </source>
</evidence>
<comment type="subcellular location">
    <subcellularLocation>
        <location evidence="2">Cell inner membrane</location>
        <topology evidence="2">Multi-pass membrane protein</topology>
    </subcellularLocation>
</comment>
<evidence type="ECO:0000256" key="4">
    <source>
        <dbReference type="ARBA" id="ARBA00014213"/>
    </source>
</evidence>
<dbReference type="STRING" id="1137799.GZ78_28215"/>
<protein>
    <recommendedName>
        <fullName evidence="4">Lipopolysaccharide export system permease protein LptF</fullName>
    </recommendedName>
</protein>
<keyword evidence="9 12" id="KW-1133">Transmembrane helix</keyword>
<feature type="transmembrane region" description="Helical" evidence="12">
    <location>
        <begin position="104"/>
        <end position="127"/>
    </location>
</feature>
<evidence type="ECO:0000256" key="3">
    <source>
        <dbReference type="ARBA" id="ARBA00007725"/>
    </source>
</evidence>
<evidence type="ECO:0000256" key="6">
    <source>
        <dbReference type="ARBA" id="ARBA00022475"/>
    </source>
</evidence>
<evidence type="ECO:0000256" key="10">
    <source>
        <dbReference type="ARBA" id="ARBA00023136"/>
    </source>
</evidence>
<dbReference type="eggNOG" id="COG0795">
    <property type="taxonomic scope" value="Bacteria"/>
</dbReference>
<dbReference type="NCBIfam" id="TIGR04407">
    <property type="entry name" value="LptF_YjgP"/>
    <property type="match status" value="1"/>
</dbReference>
<proteinExistence type="inferred from homology"/>
<comment type="function">
    <text evidence="1">Part of the ABC transporter complex LptBFG involved in the translocation of lipopolysaccharide (LPS) from the inner membrane to the outer membrane.</text>
</comment>
<name>A0A081N0Z9_9GAMM</name>
<keyword evidence="10 12" id="KW-0472">Membrane</keyword>
<keyword evidence="8 12" id="KW-0812">Transmembrane</keyword>
<reference evidence="13 14" key="1">
    <citation type="submission" date="2014-06" db="EMBL/GenBank/DDBJ databases">
        <title>Whole Genome Sequences of Three Symbiotic Endozoicomonas Bacteria.</title>
        <authorList>
            <person name="Neave M.J."/>
            <person name="Apprill A."/>
            <person name="Voolstra C.R."/>
        </authorList>
    </citation>
    <scope>NUCLEOTIDE SEQUENCE [LARGE SCALE GENOMIC DNA]</scope>
    <source>
        <strain evidence="13 14">DSM 25634</strain>
    </source>
</reference>
<dbReference type="OrthoDB" id="9778062at2"/>
<organism evidence="13 14">
    <name type="scientific">Endozoicomonas numazuensis</name>
    <dbReference type="NCBI Taxonomy" id="1137799"/>
    <lineage>
        <taxon>Bacteria</taxon>
        <taxon>Pseudomonadati</taxon>
        <taxon>Pseudomonadota</taxon>
        <taxon>Gammaproteobacteria</taxon>
        <taxon>Oceanospirillales</taxon>
        <taxon>Endozoicomonadaceae</taxon>
        <taxon>Endozoicomonas</taxon>
    </lineage>
</organism>
<evidence type="ECO:0000313" key="14">
    <source>
        <dbReference type="Proteomes" id="UP000028073"/>
    </source>
</evidence>
<dbReference type="InterPro" id="IPR030922">
    <property type="entry name" value="LptF"/>
</dbReference>
<evidence type="ECO:0000256" key="7">
    <source>
        <dbReference type="ARBA" id="ARBA00022519"/>
    </source>
</evidence>
<dbReference type="PANTHER" id="PTHR33529">
    <property type="entry name" value="SLR0882 PROTEIN-RELATED"/>
    <property type="match status" value="1"/>
</dbReference>
<dbReference type="AlphaFoldDB" id="A0A081N0Z9"/>
<dbReference type="Proteomes" id="UP000028073">
    <property type="component" value="Unassembled WGS sequence"/>
</dbReference>
<evidence type="ECO:0000256" key="8">
    <source>
        <dbReference type="ARBA" id="ARBA00022692"/>
    </source>
</evidence>
<feature type="transmembrane region" description="Helical" evidence="12">
    <location>
        <begin position="338"/>
        <end position="355"/>
    </location>
</feature>
<feature type="transmembrane region" description="Helical" evidence="12">
    <location>
        <begin position="64"/>
        <end position="83"/>
    </location>
</feature>
<feature type="transmembrane region" description="Helical" evidence="12">
    <location>
        <begin position="274"/>
        <end position="293"/>
    </location>
</feature>
<dbReference type="GO" id="GO:0055085">
    <property type="term" value="P:transmembrane transport"/>
    <property type="evidence" value="ECO:0007669"/>
    <property type="project" value="InterPro"/>
</dbReference>
<accession>A0A081N0Z9</accession>
<dbReference type="PANTHER" id="PTHR33529:SF7">
    <property type="entry name" value="LIPOPOLYSACCHARIDE EXPORT SYSTEM PERMEASE PROTEIN LPTF"/>
    <property type="match status" value="1"/>
</dbReference>
<evidence type="ECO:0000313" key="13">
    <source>
        <dbReference type="EMBL" id="KEQ12122.1"/>
    </source>
</evidence>
<keyword evidence="6" id="KW-1003">Cell membrane</keyword>
<dbReference type="InterPro" id="IPR005495">
    <property type="entry name" value="LptG/LptF_permease"/>
</dbReference>
<keyword evidence="7" id="KW-0997">Cell inner membrane</keyword>
<sequence length="369" mass="40995">MPSILFRYLAKEMLKVTFAVTGVVLLIIMSGRFVNYLAQAANGSLNADFLFAIMGYRMPEFLVMIIPLGLFLGIIMAYGRLYVENEMTVMGACGVSQGRLLRMTMIPALCIMVVVALLSTMVAPWGIKKVETILSQQDSMTEFDTLVPGRFQKFEGANRVTYTESLTDDNQQLEKVFIAHQSSASDSSEISLVMAESGRISTTEEEGQRYLILSDGFRYDLVPGAPKVRVTQYETYGIRMEESTVADEISKEQALPTSVLIGSDNPSYIAELQWRISLPLLIPIIVLLAVPLSKVNPRQGRFAKLLPGVLLYLLYLALLISTRGMVDDGRLSPQLGVWWVHGAYLLLGLGVYFQEPVQVMIAKRRAARA</sequence>
<comment type="subunit">
    <text evidence="11">Component of the lipopolysaccharide transport and assembly complex. The LptBFG transporter is composed of two ATP-binding proteins (LptB) and two transmembrane proteins (LptF and LptG).</text>
</comment>
<comment type="similarity">
    <text evidence="3">Belongs to the LptF/LptG family.</text>
</comment>
<dbReference type="GO" id="GO:0043190">
    <property type="term" value="C:ATP-binding cassette (ABC) transporter complex"/>
    <property type="evidence" value="ECO:0007669"/>
    <property type="project" value="InterPro"/>
</dbReference>
<evidence type="ECO:0000256" key="11">
    <source>
        <dbReference type="ARBA" id="ARBA00026081"/>
    </source>
</evidence>